<accession>A0A0M3K2P6</accession>
<feature type="compositionally biased region" description="Polar residues" evidence="3">
    <location>
        <begin position="415"/>
        <end position="428"/>
    </location>
</feature>
<keyword evidence="2" id="KW-0963">Cytoplasm</keyword>
<name>A0A0M3K2P6_ANISI</name>
<dbReference type="GO" id="GO:0036464">
    <property type="term" value="C:cytoplasmic ribonucleoprotein granule"/>
    <property type="evidence" value="ECO:0007669"/>
    <property type="project" value="UniProtKB-ARBA"/>
</dbReference>
<keyword evidence="5" id="KW-1185">Reference proteome</keyword>
<evidence type="ECO:0000313" key="6">
    <source>
        <dbReference type="WBParaSite" id="ASIM_0001520301-mRNA-1"/>
    </source>
</evidence>
<proteinExistence type="predicted"/>
<organism evidence="6">
    <name type="scientific">Anisakis simplex</name>
    <name type="common">Herring worm</name>
    <dbReference type="NCBI Taxonomy" id="6269"/>
    <lineage>
        <taxon>Eukaryota</taxon>
        <taxon>Metazoa</taxon>
        <taxon>Ecdysozoa</taxon>
        <taxon>Nematoda</taxon>
        <taxon>Chromadorea</taxon>
        <taxon>Rhabditida</taxon>
        <taxon>Spirurina</taxon>
        <taxon>Ascaridomorpha</taxon>
        <taxon>Ascaridoidea</taxon>
        <taxon>Anisakidae</taxon>
        <taxon>Anisakis</taxon>
        <taxon>Anisakis simplex complex</taxon>
    </lineage>
</organism>
<feature type="compositionally biased region" description="Polar residues" evidence="3">
    <location>
        <begin position="391"/>
        <end position="404"/>
    </location>
</feature>
<protein>
    <submittedName>
        <fullName evidence="6">BZIP domain-containing protein</fullName>
    </submittedName>
</protein>
<dbReference type="Pfam" id="PF10477">
    <property type="entry name" value="EIF4E-T"/>
    <property type="match status" value="1"/>
</dbReference>
<feature type="compositionally biased region" description="Low complexity" evidence="3">
    <location>
        <begin position="239"/>
        <end position="268"/>
    </location>
</feature>
<evidence type="ECO:0000256" key="3">
    <source>
        <dbReference type="SAM" id="MobiDB-lite"/>
    </source>
</evidence>
<dbReference type="OrthoDB" id="8916892at2759"/>
<dbReference type="AlphaFoldDB" id="A0A0M3K2P6"/>
<dbReference type="PANTHER" id="PTHR12269">
    <property type="entry name" value="EUKARYOTIC TRANSLATION INITIATION FACTOR 4E TRANSPORTER"/>
    <property type="match status" value="1"/>
</dbReference>
<gene>
    <name evidence="4" type="ORF">ASIM_LOCUS14613</name>
</gene>
<comment type="subcellular location">
    <subcellularLocation>
        <location evidence="1">Cytoplasm</location>
    </subcellularLocation>
</comment>
<feature type="region of interest" description="Disordered" evidence="3">
    <location>
        <begin position="148"/>
        <end position="171"/>
    </location>
</feature>
<evidence type="ECO:0000256" key="1">
    <source>
        <dbReference type="ARBA" id="ARBA00004496"/>
    </source>
</evidence>
<evidence type="ECO:0000313" key="4">
    <source>
        <dbReference type="EMBL" id="VDK52908.1"/>
    </source>
</evidence>
<dbReference type="GO" id="GO:0017148">
    <property type="term" value="P:negative regulation of translation"/>
    <property type="evidence" value="ECO:0007669"/>
    <property type="project" value="TreeGrafter"/>
</dbReference>
<dbReference type="WBParaSite" id="ASIM_0001520301-mRNA-1">
    <property type="protein sequence ID" value="ASIM_0001520301-mRNA-1"/>
    <property type="gene ID" value="ASIM_0001520301"/>
</dbReference>
<dbReference type="Proteomes" id="UP000267096">
    <property type="component" value="Unassembled WGS sequence"/>
</dbReference>
<dbReference type="PANTHER" id="PTHR12269:SF1">
    <property type="entry name" value="EUKARYOTIC TRANSLATION INITIATION FACTOR 4E TRANSPORTER"/>
    <property type="match status" value="1"/>
</dbReference>
<feature type="compositionally biased region" description="Basic and acidic residues" evidence="3">
    <location>
        <begin position="284"/>
        <end position="297"/>
    </location>
</feature>
<dbReference type="GO" id="GO:0005634">
    <property type="term" value="C:nucleus"/>
    <property type="evidence" value="ECO:0007669"/>
    <property type="project" value="TreeGrafter"/>
</dbReference>
<feature type="region of interest" description="Disordered" evidence="3">
    <location>
        <begin position="98"/>
        <end position="132"/>
    </location>
</feature>
<feature type="compositionally biased region" description="Polar residues" evidence="3">
    <location>
        <begin position="269"/>
        <end position="279"/>
    </location>
</feature>
<reference evidence="6" key="1">
    <citation type="submission" date="2017-02" db="UniProtKB">
        <authorList>
            <consortium name="WormBaseParasite"/>
        </authorList>
    </citation>
    <scope>IDENTIFICATION</scope>
</reference>
<reference evidence="4 5" key="2">
    <citation type="submission" date="2018-11" db="EMBL/GenBank/DDBJ databases">
        <authorList>
            <consortium name="Pathogen Informatics"/>
        </authorList>
    </citation>
    <scope>NUCLEOTIDE SEQUENCE [LARGE SCALE GENOMIC DNA]</scope>
</reference>
<dbReference type="GO" id="GO:0003729">
    <property type="term" value="F:mRNA binding"/>
    <property type="evidence" value="ECO:0007669"/>
    <property type="project" value="TreeGrafter"/>
</dbReference>
<feature type="region of interest" description="Disordered" evidence="3">
    <location>
        <begin position="389"/>
        <end position="435"/>
    </location>
</feature>
<dbReference type="InterPro" id="IPR018862">
    <property type="entry name" value="eIF4E-T"/>
</dbReference>
<feature type="region of interest" description="Disordered" evidence="3">
    <location>
        <begin position="189"/>
        <end position="300"/>
    </location>
</feature>
<feature type="compositionally biased region" description="Polar residues" evidence="3">
    <location>
        <begin position="211"/>
        <end position="238"/>
    </location>
</feature>
<dbReference type="EMBL" id="UYRR01031840">
    <property type="protein sequence ID" value="VDK52908.1"/>
    <property type="molecule type" value="Genomic_DNA"/>
</dbReference>
<evidence type="ECO:0000256" key="2">
    <source>
        <dbReference type="ARBA" id="ARBA00022490"/>
    </source>
</evidence>
<sequence length="658" mass="71078">MSRRESESEDEKMKALAAVLSDDDSRRYQYTRDQLLSIRQSALSCVRPEYLSVEFDNEDGKFMPEKWLEYRWMCEGVENRPSAGARRKEKLKAEALESADSTVLSPQRRAFSSGCRAASPSKNEGEPERLGVNKGNWRSGAGFMLKNSTSTDFKPAFGRRNASSGEEKMPEWLNEGPTSMLDMIELKGFDDEQHGKSKRVQSARSKRETVASKQLQQAMSSSCQRSARNNTSAHQQQPSHSSTVTSSSSATSSASSRTTSSSITAPSANNITPSQTPPIATSGDKTDKDNDYEKASDKGSALKHSTLAQQNEHCSSTSGTNQTVRIPPELAASMSPILNGKLPNSDAEFAAIFGLLGENDLNSIKQKDTNSSALQPPSVTGSRLSRFFATPLSNDQPNANAESDGTSSTGGGTSRITPPNANVPSPLQSSSSSTTTANPILQKLFNSSPQQTAQAPRSAIPLQHMMRVEDLERGFQQEAAANSATAPNSSSNAPFQKEFISDDGSEHLRALGLDTVPSSNYLNKHAMKDASYQHQMHLMNNNNNANSILSRLSSTQASASAVRAPLPQSNLASQHQYMSYPTSTTSLSTPSPNLLPPPNNSDQTVTALQAAAFMRQQYEAAAILQQIHALQQQQQQLTGGASGAQFGGDFNAVRFVLF</sequence>
<evidence type="ECO:0000313" key="5">
    <source>
        <dbReference type="Proteomes" id="UP000267096"/>
    </source>
</evidence>